<evidence type="ECO:0000313" key="2">
    <source>
        <dbReference type="EMBL" id="CAG6020909.1"/>
    </source>
</evidence>
<feature type="compositionally biased region" description="Polar residues" evidence="1">
    <location>
        <begin position="193"/>
        <end position="206"/>
    </location>
</feature>
<dbReference type="Pfam" id="PF15319">
    <property type="entry name" value="RHINO"/>
    <property type="match status" value="1"/>
</dbReference>
<dbReference type="GO" id="GO:0005634">
    <property type="term" value="C:nucleus"/>
    <property type="evidence" value="ECO:0007669"/>
    <property type="project" value="InterPro"/>
</dbReference>
<sequence>MWAGLDDQAPPSRRMQRDVLAEVRAALNPKDFFSETQTHNSSVFNSWVNPQFDRSVAAGPPLRRGRKKGLSASSILDGCSQLSRKNSVCKYPSLSFQTGSRDRPHKPKSTRSNKGAECTVGSNIKDQPQESYKNKRTVSSAQSRDTQGREFSSIRKGNVEPFSDVPMPCSQRLERPKIAPAEVIRGCRIPADGTSTPASNECSDTEVSPGPPPDVDTPKIRHDGSSCPSSPSVHLLLAQPCTPPSNQPPHILVADTPERDYGIKVTWRRRMGLMFMLKERGHLSESDWLIH</sequence>
<evidence type="ECO:0000256" key="1">
    <source>
        <dbReference type="SAM" id="MobiDB-lite"/>
    </source>
</evidence>
<dbReference type="EMBL" id="CAJRST010040900">
    <property type="protein sequence ID" value="CAG6020909.1"/>
    <property type="molecule type" value="Genomic_DNA"/>
</dbReference>
<dbReference type="GO" id="GO:0071479">
    <property type="term" value="P:cellular response to ionizing radiation"/>
    <property type="evidence" value="ECO:0007669"/>
    <property type="project" value="InterPro"/>
</dbReference>
<dbReference type="GO" id="GO:0005694">
    <property type="term" value="C:chromosome"/>
    <property type="evidence" value="ECO:0007669"/>
    <property type="project" value="TreeGrafter"/>
</dbReference>
<dbReference type="OrthoDB" id="9942438at2759"/>
<dbReference type="GO" id="GO:0000725">
    <property type="term" value="P:recombinational repair"/>
    <property type="evidence" value="ECO:0007669"/>
    <property type="project" value="TreeGrafter"/>
</dbReference>
<proteinExistence type="predicted"/>
<accession>A0A8S4BXA8</accession>
<reference evidence="2" key="1">
    <citation type="submission" date="2021-05" db="EMBL/GenBank/DDBJ databases">
        <authorList>
            <person name="Tigano A."/>
        </authorList>
    </citation>
    <scope>NUCLEOTIDE SEQUENCE</scope>
</reference>
<evidence type="ECO:0000313" key="3">
    <source>
        <dbReference type="Proteomes" id="UP000677803"/>
    </source>
</evidence>
<feature type="compositionally biased region" description="Polar residues" evidence="1">
    <location>
        <begin position="120"/>
        <end position="145"/>
    </location>
</feature>
<dbReference type="PANTHER" id="PTHR35541">
    <property type="entry name" value="RAD9, HUS1, RAD1-INTERACTING NUCLEAR ORPHAN PROTEIN 1"/>
    <property type="match status" value="1"/>
</dbReference>
<keyword evidence="3" id="KW-1185">Reference proteome</keyword>
<dbReference type="InterPro" id="IPR029293">
    <property type="entry name" value="RHNO1"/>
</dbReference>
<dbReference type="AlphaFoldDB" id="A0A8S4BXA8"/>
<dbReference type="GO" id="GO:0000077">
    <property type="term" value="P:DNA damage checkpoint signaling"/>
    <property type="evidence" value="ECO:0007669"/>
    <property type="project" value="InterPro"/>
</dbReference>
<feature type="region of interest" description="Disordered" evidence="1">
    <location>
        <begin position="189"/>
        <end position="232"/>
    </location>
</feature>
<organism evidence="2 3">
    <name type="scientific">Menidia menidia</name>
    <name type="common">Atlantic silverside</name>
    <dbReference type="NCBI Taxonomy" id="238744"/>
    <lineage>
        <taxon>Eukaryota</taxon>
        <taxon>Metazoa</taxon>
        <taxon>Chordata</taxon>
        <taxon>Craniata</taxon>
        <taxon>Vertebrata</taxon>
        <taxon>Euteleostomi</taxon>
        <taxon>Actinopterygii</taxon>
        <taxon>Neopterygii</taxon>
        <taxon>Teleostei</taxon>
        <taxon>Neoteleostei</taxon>
        <taxon>Acanthomorphata</taxon>
        <taxon>Ovalentaria</taxon>
        <taxon>Atherinomorphae</taxon>
        <taxon>Atheriniformes</taxon>
        <taxon>Atherinopsidae</taxon>
        <taxon>Menidiinae</taxon>
        <taxon>Menidia</taxon>
    </lineage>
</organism>
<dbReference type="PANTHER" id="PTHR35541:SF1">
    <property type="entry name" value="RAD9, HUS1, RAD1-INTERACTING NUCLEAR ORPHAN PROTEIN 1"/>
    <property type="match status" value="1"/>
</dbReference>
<protein>
    <submittedName>
        <fullName evidence="2">(Atlantic silverside) hypothetical protein</fullName>
    </submittedName>
</protein>
<gene>
    <name evidence="2" type="ORF">MMEN_LOCUS21217</name>
</gene>
<feature type="region of interest" description="Disordered" evidence="1">
    <location>
        <begin position="93"/>
        <end position="168"/>
    </location>
</feature>
<dbReference type="Proteomes" id="UP000677803">
    <property type="component" value="Unassembled WGS sequence"/>
</dbReference>
<comment type="caution">
    <text evidence="2">The sequence shown here is derived from an EMBL/GenBank/DDBJ whole genome shotgun (WGS) entry which is preliminary data.</text>
</comment>
<name>A0A8S4BXA8_9TELE</name>